<gene>
    <name evidence="2" type="ORF">SAMN05216296_2827</name>
</gene>
<dbReference type="InterPro" id="IPR011010">
    <property type="entry name" value="DNA_brk_join_enz"/>
</dbReference>
<organism evidence="2 3">
    <name type="scientific">Pseudomonas pohangensis</name>
    <dbReference type="NCBI Taxonomy" id="364197"/>
    <lineage>
        <taxon>Bacteria</taxon>
        <taxon>Pseudomonadati</taxon>
        <taxon>Pseudomonadota</taxon>
        <taxon>Gammaproteobacteria</taxon>
        <taxon>Pseudomonadales</taxon>
        <taxon>Pseudomonadaceae</taxon>
        <taxon>Pseudomonas</taxon>
    </lineage>
</organism>
<sequence length="1351" mass="154833">MPAKKNFYNYSGAKAAAQALGIKSQFDYKKRYREAPRLPSGPDKVYASAGWIDWYDFFGKKRPDIYPAYAEAQAAAQALGIRNVSDYTKRYREDPRLPACPNEVYVDAGWIDWYDFHGKERSDFYPTYAEAQTAAQALGIKRQPDYMSRYREDPQLPARPGDVYADAGWIDWYDFLGNKRPDFYPTYTEAQAAVQALGIKRQPDYIRRYREDPRLPSRPDKIYADAGWIDWYGFLGYERPNFYPTYAEAQTAAQALGIKRQPDYIRRYREDPRLPACPNEVYASAGWMDWYGFLGYERPNFYPTYAEAQTAAQALGIKRKPEYIRRYREDPRLPYDPGELYADVGWMDWYDFLGNERPDFYPTYAEAQTAAQALGIKRKPDYIRRYREDPRLPSSPDKIYADAGWIDWYGFLGNERPDFYPTYAEAQTAAQALGIKRQPDYMSRYREDPQLPARPGDVYADAGWIDWYGFLGNERPDFYPTYAEAQAAAQALGIKRQLDYLRRYREDPRLPATPNEVYADAGWLDWYDFFGNENPSAALADYPHMWANVEQWLKNQINIAGKKAAVRAFLSGFYQIQELPDEPVHLLLRANPFPTEAYQQFIEAQAESLRRPYHSAIAAFFGWLLDEHCTDADMDERIVLADFRNPFQTVLAGFADSLQAYRPNQSTKPPLGYEYILRARNFLVPNGEQVLQTRPSLTDLPHLQDFFATRADWIYVDETLIDRDDPNCIWREVKADRKMKDKREVVNSYQIWSPVRFVALYTLLRFPLRGQQILWLDSGEADNEIAVLNAEHGGIRWEKNTGPLAGKGSKKRRPQAAVQRGDKDAAKLYVTTNKTGRQEGGYEVPWIPDDLLYWFLLLRDWQAKYNPLKEPTRWSDIKLRAETNEKILQARGTQCFLFRTDASGQPAFTTTAFTHTLPALLYAIQRPGENLASEYPKFKVSNQRYISPYTPHSLRVSLITAFIADGEAPIHLISKLVGHASLVMTIYYIRLNNDQMRRTMGETEKRAAQISTQRHAEEVRTRGLQPLRHQLIATDGNRSLLESDVPNSACVVFDYGICPMSAAACNIGGEVVVERKAETIYAPVEAGYLGQKNCPRCRFFVTGVPFLGGLVALANELALEVHTESAPFQRYTKEVELLEQAFYDACQADQLDTQREQSKLKQARAIQEKCAAKLDGLLNDYVAVNHYVQGCLKLIKEGEQTGEGENGVRLIAAGDLAEVGVVFEESNTNYHLLAEVCQNATIYKSTNPSRAVPLIAQAIDRMAENNGLAPAMFRLDDEDMLVVVNELNRFLLHRLGSWQKIDDLFSGDLMLLDLDTHEPEMTRISTEIKQILCNPKRARQLARDQEACVDE</sequence>
<dbReference type="InterPro" id="IPR013762">
    <property type="entry name" value="Integrase-like_cat_sf"/>
</dbReference>
<dbReference type="Proteomes" id="UP000243232">
    <property type="component" value="Chromosome I"/>
</dbReference>
<dbReference type="RefSeq" id="WP_090199061.1">
    <property type="nucleotide sequence ID" value="NZ_LT629785.1"/>
</dbReference>
<proteinExistence type="predicted"/>
<dbReference type="EMBL" id="LT629785">
    <property type="protein sequence ID" value="SDU28131.1"/>
    <property type="molecule type" value="Genomic_DNA"/>
</dbReference>
<evidence type="ECO:0000313" key="3">
    <source>
        <dbReference type="Proteomes" id="UP000243232"/>
    </source>
</evidence>
<dbReference type="GO" id="GO:0015074">
    <property type="term" value="P:DNA integration"/>
    <property type="evidence" value="ECO:0007669"/>
    <property type="project" value="InterPro"/>
</dbReference>
<dbReference type="OrthoDB" id="2077978at2"/>
<dbReference type="Pfam" id="PF14882">
    <property type="entry name" value="INT_rpt"/>
    <property type="match status" value="9"/>
</dbReference>
<reference evidence="3" key="1">
    <citation type="submission" date="2016-10" db="EMBL/GenBank/DDBJ databases">
        <authorList>
            <person name="Varghese N."/>
            <person name="Submissions S."/>
        </authorList>
    </citation>
    <scope>NUCLEOTIDE SEQUENCE [LARGE SCALE GENOMIC DNA]</scope>
    <source>
        <strain evidence="3">DSM 17875</strain>
    </source>
</reference>
<dbReference type="SUPFAM" id="SSF56349">
    <property type="entry name" value="DNA breaking-rejoining enzymes"/>
    <property type="match status" value="1"/>
</dbReference>
<keyword evidence="3" id="KW-1185">Reference proteome</keyword>
<evidence type="ECO:0000256" key="1">
    <source>
        <dbReference type="ARBA" id="ARBA00023172"/>
    </source>
</evidence>
<dbReference type="InterPro" id="IPR024965">
    <property type="entry name" value="Putative_integrase"/>
</dbReference>
<name>A0A1H2H8B3_9PSED</name>
<dbReference type="Gene3D" id="1.10.443.10">
    <property type="entry name" value="Intergrase catalytic core"/>
    <property type="match status" value="1"/>
</dbReference>
<protein>
    <submittedName>
        <fullName evidence="2">Phage integrase family protein</fullName>
    </submittedName>
</protein>
<evidence type="ECO:0000313" key="2">
    <source>
        <dbReference type="EMBL" id="SDU28131.1"/>
    </source>
</evidence>
<accession>A0A1H2H8B3</accession>
<dbReference type="STRING" id="364197.SAMN05216296_2827"/>
<dbReference type="InterPro" id="IPR028229">
    <property type="entry name" value="Integrase_rpt"/>
</dbReference>
<dbReference type="GO" id="GO:0006310">
    <property type="term" value="P:DNA recombination"/>
    <property type="evidence" value="ECO:0007669"/>
    <property type="project" value="UniProtKB-KW"/>
</dbReference>
<keyword evidence="1" id="KW-0233">DNA recombination</keyword>
<dbReference type="GO" id="GO:0003677">
    <property type="term" value="F:DNA binding"/>
    <property type="evidence" value="ECO:0007669"/>
    <property type="project" value="InterPro"/>
</dbReference>
<dbReference type="Pfam" id="PF13009">
    <property type="entry name" value="Integrase_2"/>
    <property type="match status" value="1"/>
</dbReference>